<dbReference type="KEGG" id="chu:CHU_1303"/>
<feature type="transmembrane region" description="Helical" evidence="1">
    <location>
        <begin position="206"/>
        <end position="227"/>
    </location>
</feature>
<protein>
    <submittedName>
        <fullName evidence="2">Uncharacterized protein</fullName>
    </submittedName>
</protein>
<keyword evidence="3" id="KW-1185">Reference proteome</keyword>
<dbReference type="AlphaFoldDB" id="A0A6N4SQJ4"/>
<reference evidence="2 3" key="1">
    <citation type="journal article" date="2007" name="Appl. Environ. Microbiol.">
        <title>Genome sequence of the cellulolytic gliding bacterium Cytophaga hutchinsonii.</title>
        <authorList>
            <person name="Xie G."/>
            <person name="Bruce D.C."/>
            <person name="Challacombe J.F."/>
            <person name="Chertkov O."/>
            <person name="Detter J.C."/>
            <person name="Gilna P."/>
            <person name="Han C.S."/>
            <person name="Lucas S."/>
            <person name="Misra M."/>
            <person name="Myers G.L."/>
            <person name="Richardson P."/>
            <person name="Tapia R."/>
            <person name="Thayer N."/>
            <person name="Thompson L.S."/>
            <person name="Brettin T.S."/>
            <person name="Henrissat B."/>
            <person name="Wilson D.B."/>
            <person name="McBride M.J."/>
        </authorList>
    </citation>
    <scope>NUCLEOTIDE SEQUENCE [LARGE SCALE GENOMIC DNA]</scope>
    <source>
        <strain evidence="3">ATCC 33406 / DSM 1761 / CIP 103989 / NBRC 15051 / NCIMB 9469 / D465</strain>
    </source>
</reference>
<evidence type="ECO:0000256" key="1">
    <source>
        <dbReference type="SAM" id="Phobius"/>
    </source>
</evidence>
<name>A0A6N4SQJ4_CYTH3</name>
<evidence type="ECO:0000313" key="2">
    <source>
        <dbReference type="EMBL" id="ABG58575.1"/>
    </source>
</evidence>
<dbReference type="EMBL" id="CP000383">
    <property type="protein sequence ID" value="ABG58575.1"/>
    <property type="molecule type" value="Genomic_DNA"/>
</dbReference>
<evidence type="ECO:0000313" key="3">
    <source>
        <dbReference type="Proteomes" id="UP000001822"/>
    </source>
</evidence>
<feature type="transmembrane region" description="Helical" evidence="1">
    <location>
        <begin position="49"/>
        <end position="72"/>
    </location>
</feature>
<feature type="transmembrane region" description="Helical" evidence="1">
    <location>
        <begin position="79"/>
        <end position="100"/>
    </location>
</feature>
<keyword evidence="1" id="KW-1133">Transmembrane helix</keyword>
<dbReference type="RefSeq" id="WP_011584690.1">
    <property type="nucleotide sequence ID" value="NC_008255.1"/>
</dbReference>
<feature type="transmembrane region" description="Helical" evidence="1">
    <location>
        <begin position="120"/>
        <end position="144"/>
    </location>
</feature>
<keyword evidence="1" id="KW-0472">Membrane</keyword>
<dbReference type="Proteomes" id="UP000001822">
    <property type="component" value="Chromosome"/>
</dbReference>
<feature type="transmembrane region" description="Helical" evidence="1">
    <location>
        <begin position="7"/>
        <end position="29"/>
    </location>
</feature>
<keyword evidence="1" id="KW-0812">Transmembrane</keyword>
<sequence>MNHLTKTLFWLTAFSIAMGFMETAVVVYLRELYYPAGFKFPLAPITPTVAITEFLREAATVIMLAGIGILSGKNRMQRFAFFIYAFAIWDIFYYVFLKLLLDWPASLFTWDILFLIPIPWVGPVLAPCIVSLTMILLTAAIFYAQEKNDSVTFRPEECILQITGCIIIIGSFLWDYIQAHNGSDIWILSSKEALLTDMTNYIPQAYNWWVFWTGEAVILYGITLFLIRTKSKKTNTCR</sequence>
<feature type="transmembrane region" description="Helical" evidence="1">
    <location>
        <begin position="156"/>
        <end position="174"/>
    </location>
</feature>
<proteinExistence type="predicted"/>
<gene>
    <name evidence="2" type="ordered locus">CHU_1303</name>
</gene>
<organism evidence="2 3">
    <name type="scientific">Cytophaga hutchinsonii (strain ATCC 33406 / DSM 1761 / CIP 103989 / NBRC 15051 / NCIMB 9469 / D465)</name>
    <dbReference type="NCBI Taxonomy" id="269798"/>
    <lineage>
        <taxon>Bacteria</taxon>
        <taxon>Pseudomonadati</taxon>
        <taxon>Bacteroidota</taxon>
        <taxon>Cytophagia</taxon>
        <taxon>Cytophagales</taxon>
        <taxon>Cytophagaceae</taxon>
        <taxon>Cytophaga</taxon>
    </lineage>
</organism>
<accession>A0A6N4SQJ4</accession>